<dbReference type="InterPro" id="IPR046848">
    <property type="entry name" value="E_motif"/>
</dbReference>
<dbReference type="NCBIfam" id="TIGR00756">
    <property type="entry name" value="PPR"/>
    <property type="match status" value="5"/>
</dbReference>
<protein>
    <recommendedName>
        <fullName evidence="5">Pentatricopeptide repeat-containing protein</fullName>
    </recommendedName>
</protein>
<dbReference type="Pfam" id="PF13041">
    <property type="entry name" value="PPR_2"/>
    <property type="match status" value="5"/>
</dbReference>
<dbReference type="FunFam" id="1.25.40.10:FF:000031">
    <property type="entry name" value="Pentatricopeptide repeat-containing protein mitochondrial"/>
    <property type="match status" value="1"/>
</dbReference>
<evidence type="ECO:0000256" key="2">
    <source>
        <dbReference type="PROSITE-ProRule" id="PRU00708"/>
    </source>
</evidence>
<dbReference type="Pfam" id="PF20430">
    <property type="entry name" value="Eplus_motif"/>
    <property type="match status" value="1"/>
</dbReference>
<proteinExistence type="predicted"/>
<dbReference type="EMBL" id="VOIH02000006">
    <property type="protein sequence ID" value="KAF3443973.1"/>
    <property type="molecule type" value="Genomic_DNA"/>
</dbReference>
<feature type="repeat" description="PPR" evidence="2">
    <location>
        <begin position="520"/>
        <end position="554"/>
    </location>
</feature>
<dbReference type="Gene3D" id="1.25.40.10">
    <property type="entry name" value="Tetratricopeptide repeat domain"/>
    <property type="match status" value="6"/>
</dbReference>
<dbReference type="GO" id="GO:0009451">
    <property type="term" value="P:RNA modification"/>
    <property type="evidence" value="ECO:0007669"/>
    <property type="project" value="InterPro"/>
</dbReference>
<dbReference type="FunFam" id="1.25.40.10:FF:000780">
    <property type="entry name" value="Pentatricopeptide repeat-containing protein isoform A"/>
    <property type="match status" value="1"/>
</dbReference>
<keyword evidence="1" id="KW-0677">Repeat</keyword>
<feature type="repeat" description="PPR" evidence="2">
    <location>
        <begin position="85"/>
        <end position="115"/>
    </location>
</feature>
<dbReference type="InterPro" id="IPR002885">
    <property type="entry name" value="PPR_rpt"/>
</dbReference>
<dbReference type="Proteomes" id="UP000796880">
    <property type="component" value="Unassembled WGS sequence"/>
</dbReference>
<feature type="repeat" description="PPR" evidence="2">
    <location>
        <begin position="419"/>
        <end position="453"/>
    </location>
</feature>
<dbReference type="FunFam" id="1.25.40.10:FF:000669">
    <property type="entry name" value="Pentatricopeptide repeat-containing protein At4g33990"/>
    <property type="match status" value="1"/>
</dbReference>
<comment type="caution">
    <text evidence="3">The sequence shown here is derived from an EMBL/GenBank/DDBJ whole genome shotgun (WGS) entry which is preliminary data.</text>
</comment>
<dbReference type="OrthoDB" id="185373at2759"/>
<evidence type="ECO:0008006" key="5">
    <source>
        <dbReference type="Google" id="ProtNLM"/>
    </source>
</evidence>
<accession>A0A8K0H1L6</accession>
<dbReference type="InterPro" id="IPR011990">
    <property type="entry name" value="TPR-like_helical_dom_sf"/>
</dbReference>
<evidence type="ECO:0000313" key="3">
    <source>
        <dbReference type="EMBL" id="KAF3443973.1"/>
    </source>
</evidence>
<feature type="repeat" description="PPR" evidence="2">
    <location>
        <begin position="217"/>
        <end position="251"/>
    </location>
</feature>
<dbReference type="AlphaFoldDB" id="A0A8K0H1L6"/>
<dbReference type="PROSITE" id="PS51375">
    <property type="entry name" value="PPR"/>
    <property type="match status" value="7"/>
</dbReference>
<dbReference type="SUPFAM" id="SSF48452">
    <property type="entry name" value="TPR-like"/>
    <property type="match status" value="1"/>
</dbReference>
<sequence>MSSRLFSASAQEQTTPTKSFKTFSHIFQQCSSGGALIPGKQAHARMIVSGFEPTVFVTNCLMQMYVKCCSLEYACNVFEGMHQRDVVSWNTVIFGYAGCGNMEVAQSLFDIMPVRDVVSWNSLISGYLQNGEHQKSIDVYLYMGSMGVAFDRTTFAIVLKVCSVMEEFGLGIQIHSLAVKMGFNIDVVTGSALLDLYAKCKRLDYSLQVFHELPEKNSVSWSAVIAGCVQNDHFIKGLEMFRKMQRAGIEVSQSTYASVFRSCAGLSTYKLGSQLHGHAIKAVFGSDIIVGTAILDMYAKSESISDARKLFNRMSNRSLQSYNAIIIGYAQSGQGFEALQLFQLLHNSGLGFDEISLSGALGACAVIKGHLEGLQLHALAVKSNLMSNTCVANAILDMYGKCGDLIEASHVFEEMMIRDDVSWNAIIAAHEQNENQEETLQHFVSMLHSGIEPDEFTFGSVLKACASQQALDHGREIHGRIIKSAIAMDLFVGGALVDMYCKCGMMEEAEKIHDKTEEQTMVSWNAIISGFSQQKQTQNAQRFFSRMLETGVKPDNFTYATVLDTCANLTTVGLGMQIHAQIIKQELQSDVYISSTLVDMYSKCGNMQDSQLIFEKAPKQDTVTWNTMICGYAHHGLGEDALKVFENMQLENVKPNHSTFVSVLQACAHIGHVEKGLNYFNSMQNDYGLHPKLEHYSCLVDIIGRSGQVREALRIIEEMPYEADAVVWKTLLSLSKVHGDVEVAERATNRILELDPQDSAAYVLLSNIYADSGMWNEMSKVRKTMSCNKLKKEPGCSWIEVKDKVHAFFVADKAHPRFTEIYETLHVLIDEMKLGGYVPFIHFDIVVEEQDQEEELRTLIHNIV</sequence>
<dbReference type="Pfam" id="PF20431">
    <property type="entry name" value="E_motif"/>
    <property type="match status" value="1"/>
</dbReference>
<dbReference type="GO" id="GO:0003723">
    <property type="term" value="F:RNA binding"/>
    <property type="evidence" value="ECO:0007669"/>
    <property type="project" value="InterPro"/>
</dbReference>
<keyword evidence="4" id="KW-1185">Reference proteome</keyword>
<dbReference type="FunFam" id="1.25.40.10:FF:000366">
    <property type="entry name" value="Pentatricopeptide (PPR) repeat-containing protein"/>
    <property type="match status" value="1"/>
</dbReference>
<evidence type="ECO:0000313" key="4">
    <source>
        <dbReference type="Proteomes" id="UP000796880"/>
    </source>
</evidence>
<dbReference type="InterPro" id="IPR046960">
    <property type="entry name" value="PPR_At4g14850-like_plant"/>
</dbReference>
<dbReference type="PANTHER" id="PTHR47926">
    <property type="entry name" value="PENTATRICOPEPTIDE REPEAT-CONTAINING PROTEIN"/>
    <property type="match status" value="1"/>
</dbReference>
<dbReference type="Pfam" id="PF01535">
    <property type="entry name" value="PPR"/>
    <property type="match status" value="6"/>
</dbReference>
<name>A0A8K0H1L6_9ROSA</name>
<feature type="repeat" description="PPR" evidence="2">
    <location>
        <begin position="621"/>
        <end position="655"/>
    </location>
</feature>
<organism evidence="3 4">
    <name type="scientific">Rhamnella rubrinervis</name>
    <dbReference type="NCBI Taxonomy" id="2594499"/>
    <lineage>
        <taxon>Eukaryota</taxon>
        <taxon>Viridiplantae</taxon>
        <taxon>Streptophyta</taxon>
        <taxon>Embryophyta</taxon>
        <taxon>Tracheophyta</taxon>
        <taxon>Spermatophyta</taxon>
        <taxon>Magnoliopsida</taxon>
        <taxon>eudicotyledons</taxon>
        <taxon>Gunneridae</taxon>
        <taxon>Pentapetalae</taxon>
        <taxon>rosids</taxon>
        <taxon>fabids</taxon>
        <taxon>Rosales</taxon>
        <taxon>Rhamnaceae</taxon>
        <taxon>rhamnoid group</taxon>
        <taxon>Rhamneae</taxon>
        <taxon>Rhamnella</taxon>
    </lineage>
</organism>
<feature type="repeat" description="PPR" evidence="2">
    <location>
        <begin position="318"/>
        <end position="352"/>
    </location>
</feature>
<dbReference type="FunFam" id="1.25.40.10:FF:000343">
    <property type="entry name" value="Pentatricopeptide repeat-containing protein At3g58590"/>
    <property type="match status" value="1"/>
</dbReference>
<dbReference type="FunFam" id="1.25.40.10:FF:000196">
    <property type="entry name" value="Pentatricopeptide repeat-containing protein At4g14850"/>
    <property type="match status" value="1"/>
</dbReference>
<dbReference type="PANTHER" id="PTHR47926:SF406">
    <property type="entry name" value="REPEAT (PPR) SUPERFAMILY PROTEIN, PUTATIVE-RELATED"/>
    <property type="match status" value="1"/>
</dbReference>
<dbReference type="FunFam" id="1.25.40.10:FF:000670">
    <property type="entry name" value="Pentatricopeptide repeat-containing protein"/>
    <property type="match status" value="1"/>
</dbReference>
<evidence type="ECO:0000256" key="1">
    <source>
        <dbReference type="ARBA" id="ARBA00022737"/>
    </source>
</evidence>
<feature type="repeat" description="PPR" evidence="2">
    <location>
        <begin position="116"/>
        <end position="150"/>
    </location>
</feature>
<reference evidence="3" key="1">
    <citation type="submission" date="2020-03" db="EMBL/GenBank/DDBJ databases">
        <title>A high-quality chromosome-level genome assembly of a woody plant with both climbing and erect habits, Rhamnella rubrinervis.</title>
        <authorList>
            <person name="Lu Z."/>
            <person name="Yang Y."/>
            <person name="Zhu X."/>
            <person name="Sun Y."/>
        </authorList>
    </citation>
    <scope>NUCLEOTIDE SEQUENCE</scope>
    <source>
        <strain evidence="3">BYM</strain>
        <tissue evidence="3">Leaf</tissue>
    </source>
</reference>
<dbReference type="InterPro" id="IPR046849">
    <property type="entry name" value="E2_motif"/>
</dbReference>
<gene>
    <name evidence="3" type="ORF">FNV43_RR13663</name>
</gene>